<dbReference type="PANTHER" id="PTHR43576">
    <property type="entry name" value="ALPHA-L-ARABINOFURANOSIDASE C-RELATED"/>
    <property type="match status" value="1"/>
</dbReference>
<reference evidence="2" key="2">
    <citation type="journal article" date="2014" name="ISME J.">
        <title>Microbial stratification in low pH oxic and suboxic macroscopic growths along an acid mine drainage.</title>
        <authorList>
            <person name="Mendez-Garcia C."/>
            <person name="Mesa V."/>
            <person name="Sprenger R.R."/>
            <person name="Richter M."/>
            <person name="Diez M.S."/>
            <person name="Solano J."/>
            <person name="Bargiela R."/>
            <person name="Golyshina O.V."/>
            <person name="Manteca A."/>
            <person name="Ramos J.L."/>
            <person name="Gallego J.R."/>
            <person name="Llorente I."/>
            <person name="Martins Dos Santos V.A."/>
            <person name="Jensen O.N."/>
            <person name="Pelaez A.I."/>
            <person name="Sanchez J."/>
            <person name="Ferrer M."/>
        </authorList>
    </citation>
    <scope>NUCLEOTIDE SEQUENCE</scope>
</reference>
<dbReference type="Gene3D" id="3.20.20.80">
    <property type="entry name" value="Glycosidases"/>
    <property type="match status" value="1"/>
</dbReference>
<comment type="caution">
    <text evidence="2">The sequence shown here is derived from an EMBL/GenBank/DDBJ whole genome shotgun (WGS) entry which is preliminary data.</text>
</comment>
<accession>T1CF36</accession>
<reference evidence="2" key="1">
    <citation type="submission" date="2013-08" db="EMBL/GenBank/DDBJ databases">
        <authorList>
            <person name="Mendez C."/>
            <person name="Richter M."/>
            <person name="Ferrer M."/>
            <person name="Sanchez J."/>
        </authorList>
    </citation>
    <scope>NUCLEOTIDE SEQUENCE</scope>
</reference>
<gene>
    <name evidence="2" type="ORF">B1A_00092</name>
</gene>
<feature type="domain" description="Alpha-L-arabinofuranosidase 1 catalytic" evidence="1">
    <location>
        <begin position="89"/>
        <end position="153"/>
    </location>
</feature>
<evidence type="ECO:0000259" key="1">
    <source>
        <dbReference type="Pfam" id="PF22848"/>
    </source>
</evidence>
<protein>
    <submittedName>
        <fullName evidence="2">Alpha-N-arabinofuranosidase</fullName>
    </submittedName>
</protein>
<feature type="non-terminal residue" evidence="2">
    <location>
        <position position="160"/>
    </location>
</feature>
<feature type="non-terminal residue" evidence="2">
    <location>
        <position position="1"/>
    </location>
</feature>
<dbReference type="SUPFAM" id="SSF51445">
    <property type="entry name" value="(Trans)glycosidases"/>
    <property type="match status" value="1"/>
</dbReference>
<dbReference type="InterPro" id="IPR017853">
    <property type="entry name" value="GH"/>
</dbReference>
<sequence>PGAKVSVALLWGRGAQARQTITFPYVPAHFTRLPFHFTAGASDRHATFRVTGTGSGTFTVGTVSLMPQDNVDGFRPGPIRLLRSEHFGLMRFPGGNYVSDLNWYHLVGNPNSRPPFFDHAWNTVKSDDVGLNEFMTLCRLIDTRPYITVNAGFGGAHSAA</sequence>
<dbReference type="EMBL" id="AUZX01000071">
    <property type="protein sequence ID" value="EQD81187.1"/>
    <property type="molecule type" value="Genomic_DNA"/>
</dbReference>
<dbReference type="GO" id="GO:0000272">
    <property type="term" value="P:polysaccharide catabolic process"/>
    <property type="evidence" value="ECO:0007669"/>
    <property type="project" value="TreeGrafter"/>
</dbReference>
<dbReference type="AlphaFoldDB" id="T1CF36"/>
<dbReference type="InterPro" id="IPR055235">
    <property type="entry name" value="ASD1_cat"/>
</dbReference>
<name>T1CF36_9ZZZZ</name>
<organism evidence="2">
    <name type="scientific">mine drainage metagenome</name>
    <dbReference type="NCBI Taxonomy" id="410659"/>
    <lineage>
        <taxon>unclassified sequences</taxon>
        <taxon>metagenomes</taxon>
        <taxon>ecological metagenomes</taxon>
    </lineage>
</organism>
<dbReference type="PANTHER" id="PTHR43576:SF3">
    <property type="entry name" value="ALPHA-L-ARABINOFURANOSIDASE C"/>
    <property type="match status" value="1"/>
</dbReference>
<evidence type="ECO:0000313" key="2">
    <source>
        <dbReference type="EMBL" id="EQD81187.1"/>
    </source>
</evidence>
<proteinExistence type="predicted"/>
<dbReference type="Pfam" id="PF22848">
    <property type="entry name" value="ASD1_dom"/>
    <property type="match status" value="1"/>
</dbReference>